<dbReference type="PANTHER" id="PTHR11751:SF440">
    <property type="entry name" value="ALANINE TRANSAMINASE"/>
    <property type="match status" value="1"/>
</dbReference>
<dbReference type="PANTHER" id="PTHR11751">
    <property type="entry name" value="ALANINE AMINOTRANSFERASE"/>
    <property type="match status" value="1"/>
</dbReference>
<dbReference type="GO" id="GO:0008483">
    <property type="term" value="F:transaminase activity"/>
    <property type="evidence" value="ECO:0007669"/>
    <property type="project" value="UniProtKB-KW"/>
</dbReference>
<keyword evidence="5" id="KW-0663">Pyridoxal phosphate</keyword>
<accession>B9G3R9</accession>
<evidence type="ECO:0000256" key="2">
    <source>
        <dbReference type="ARBA" id="ARBA00011738"/>
    </source>
</evidence>
<dbReference type="EMBL" id="CM000146">
    <property type="protein sequence ID" value="EEE69767.1"/>
    <property type="molecule type" value="Genomic_DNA"/>
</dbReference>
<comment type="subunit">
    <text evidence="2">Homodimer.</text>
</comment>
<reference evidence="6" key="1">
    <citation type="journal article" date="2005" name="PLoS Biol.">
        <title>The genomes of Oryza sativa: a history of duplications.</title>
        <authorList>
            <person name="Yu J."/>
            <person name="Wang J."/>
            <person name="Lin W."/>
            <person name="Li S."/>
            <person name="Li H."/>
            <person name="Zhou J."/>
            <person name="Ni P."/>
            <person name="Dong W."/>
            <person name="Hu S."/>
            <person name="Zeng C."/>
            <person name="Zhang J."/>
            <person name="Zhang Y."/>
            <person name="Li R."/>
            <person name="Xu Z."/>
            <person name="Li S."/>
            <person name="Li X."/>
            <person name="Zheng H."/>
            <person name="Cong L."/>
            <person name="Lin L."/>
            <person name="Yin J."/>
            <person name="Geng J."/>
            <person name="Li G."/>
            <person name="Shi J."/>
            <person name="Liu J."/>
            <person name="Lv H."/>
            <person name="Li J."/>
            <person name="Wang J."/>
            <person name="Deng Y."/>
            <person name="Ran L."/>
            <person name="Shi X."/>
            <person name="Wang X."/>
            <person name="Wu Q."/>
            <person name="Li C."/>
            <person name="Ren X."/>
            <person name="Wang J."/>
            <person name="Wang X."/>
            <person name="Li D."/>
            <person name="Liu D."/>
            <person name="Zhang X."/>
            <person name="Ji Z."/>
            <person name="Zhao W."/>
            <person name="Sun Y."/>
            <person name="Zhang Z."/>
            <person name="Bao J."/>
            <person name="Han Y."/>
            <person name="Dong L."/>
            <person name="Ji J."/>
            <person name="Chen P."/>
            <person name="Wu S."/>
            <person name="Liu J."/>
            <person name="Xiao Y."/>
            <person name="Bu D."/>
            <person name="Tan J."/>
            <person name="Yang L."/>
            <person name="Ye C."/>
            <person name="Zhang J."/>
            <person name="Xu J."/>
            <person name="Zhou Y."/>
            <person name="Yu Y."/>
            <person name="Zhang B."/>
            <person name="Zhuang S."/>
            <person name="Wei H."/>
            <person name="Liu B."/>
            <person name="Lei M."/>
            <person name="Yu H."/>
            <person name="Li Y."/>
            <person name="Xu H."/>
            <person name="Wei S."/>
            <person name="He X."/>
            <person name="Fang L."/>
            <person name="Zhang Z."/>
            <person name="Zhang Y."/>
            <person name="Huang X."/>
            <person name="Su Z."/>
            <person name="Tong W."/>
            <person name="Li J."/>
            <person name="Tong Z."/>
            <person name="Li S."/>
            <person name="Ye J."/>
            <person name="Wang L."/>
            <person name="Fang L."/>
            <person name="Lei T."/>
            <person name="Chen C."/>
            <person name="Chen H."/>
            <person name="Xu Z."/>
            <person name="Li H."/>
            <person name="Huang H."/>
            <person name="Zhang F."/>
            <person name="Xu H."/>
            <person name="Li N."/>
            <person name="Zhao C."/>
            <person name="Li S."/>
            <person name="Dong L."/>
            <person name="Huang Y."/>
            <person name="Li L."/>
            <person name="Xi Y."/>
            <person name="Qi Q."/>
            <person name="Li W."/>
            <person name="Zhang B."/>
            <person name="Hu W."/>
            <person name="Zhang Y."/>
            <person name="Tian X."/>
            <person name="Jiao Y."/>
            <person name="Liang X."/>
            <person name="Jin J."/>
            <person name="Gao L."/>
            <person name="Zheng W."/>
            <person name="Hao B."/>
            <person name="Liu S."/>
            <person name="Wang W."/>
            <person name="Yuan L."/>
            <person name="Cao M."/>
            <person name="McDermott J."/>
            <person name="Samudrala R."/>
            <person name="Wang J."/>
            <person name="Wong G.K."/>
            <person name="Yang H."/>
        </authorList>
    </citation>
    <scope>NUCLEOTIDE SEQUENCE [LARGE SCALE GENOMIC DNA]</scope>
</reference>
<keyword evidence="3" id="KW-0032">Aminotransferase</keyword>
<dbReference type="SUPFAM" id="SSF53383">
    <property type="entry name" value="PLP-dependent transferases"/>
    <property type="match status" value="1"/>
</dbReference>
<dbReference type="Gene3D" id="3.90.1150.10">
    <property type="entry name" value="Aspartate Aminotransferase, domain 1"/>
    <property type="match status" value="1"/>
</dbReference>
<dbReference type="InterPro" id="IPR015422">
    <property type="entry name" value="PyrdxlP-dep_Trfase_small"/>
</dbReference>
<evidence type="ECO:0000313" key="6">
    <source>
        <dbReference type="EMBL" id="EEE69767.1"/>
    </source>
</evidence>
<dbReference type="FunFam" id="3.90.1150.10:FF:000140">
    <property type="entry name" value="alanine aminotransferase 1"/>
    <property type="match status" value="1"/>
</dbReference>
<dbReference type="AlphaFoldDB" id="B9G3R9"/>
<comment type="cofactor">
    <cofactor evidence="1">
        <name>pyridoxal 5'-phosphate</name>
        <dbReference type="ChEBI" id="CHEBI:597326"/>
    </cofactor>
</comment>
<evidence type="ECO:0000256" key="1">
    <source>
        <dbReference type="ARBA" id="ARBA00001933"/>
    </source>
</evidence>
<reference evidence="6" key="2">
    <citation type="submission" date="2008-12" db="EMBL/GenBank/DDBJ databases">
        <title>Improved gene annotation of the rice (Oryza sativa) genomes.</title>
        <authorList>
            <person name="Wang J."/>
            <person name="Li R."/>
            <person name="Fan W."/>
            <person name="Huang Q."/>
            <person name="Zhang J."/>
            <person name="Zhou Y."/>
            <person name="Hu Y."/>
            <person name="Zi S."/>
            <person name="Li J."/>
            <person name="Ni P."/>
            <person name="Zheng H."/>
            <person name="Zhang Y."/>
            <person name="Zhao M."/>
            <person name="Hao Q."/>
            <person name="McDermott J."/>
            <person name="Samudrala R."/>
            <person name="Kristiansen K."/>
            <person name="Wong G.K.-S."/>
        </authorList>
    </citation>
    <scope>NUCLEOTIDE SEQUENCE</scope>
</reference>
<evidence type="ECO:0000256" key="3">
    <source>
        <dbReference type="ARBA" id="ARBA00022576"/>
    </source>
</evidence>
<organism evidence="6">
    <name type="scientific">Oryza sativa subsp. japonica</name>
    <name type="common">Rice</name>
    <dbReference type="NCBI Taxonomy" id="39947"/>
    <lineage>
        <taxon>Eukaryota</taxon>
        <taxon>Viridiplantae</taxon>
        <taxon>Streptophyta</taxon>
        <taxon>Embryophyta</taxon>
        <taxon>Tracheophyta</taxon>
        <taxon>Spermatophyta</taxon>
        <taxon>Magnoliopsida</taxon>
        <taxon>Liliopsida</taxon>
        <taxon>Poales</taxon>
        <taxon>Poaceae</taxon>
        <taxon>BOP clade</taxon>
        <taxon>Oryzoideae</taxon>
        <taxon>Oryzeae</taxon>
        <taxon>Oryzinae</taxon>
        <taxon>Oryza</taxon>
        <taxon>Oryza sativa</taxon>
    </lineage>
</organism>
<protein>
    <submittedName>
        <fullName evidence="6">Uncharacterized protein</fullName>
    </submittedName>
</protein>
<dbReference type="InterPro" id="IPR045088">
    <property type="entry name" value="ALAT1/2-like"/>
</dbReference>
<dbReference type="InterPro" id="IPR015424">
    <property type="entry name" value="PyrdxlP-dep_Trfase"/>
</dbReference>
<gene>
    <name evidence="6" type="ORF">OsJ_29478</name>
</gene>
<keyword evidence="4" id="KW-0808">Transferase</keyword>
<name>B9G3R9_ORYSJ</name>
<proteinExistence type="predicted"/>
<evidence type="ECO:0000256" key="4">
    <source>
        <dbReference type="ARBA" id="ARBA00022679"/>
    </source>
</evidence>
<dbReference type="Proteomes" id="UP000007752">
    <property type="component" value="Chromosome 9"/>
</dbReference>
<sequence>MYLFPRLRLPQAAIKAAQLEGVSPDVFYAHRLLDATGIAVVPGSGFHPDLVSSCKKVSGTSHIRCTILPGEETITAMVPSLQAFHEAFMDEFRG</sequence>
<evidence type="ECO:0000256" key="5">
    <source>
        <dbReference type="ARBA" id="ARBA00022898"/>
    </source>
</evidence>